<keyword evidence="3" id="KW-1185">Reference proteome</keyword>
<dbReference type="Proteomes" id="UP000094256">
    <property type="component" value="Chromosome"/>
</dbReference>
<gene>
    <name evidence="2" type="ORF">AWL63_13150</name>
</gene>
<proteinExistence type="predicted"/>
<keyword evidence="1" id="KW-0472">Membrane</keyword>
<dbReference type="STRING" id="1560345.AWL63_13150"/>
<dbReference type="KEGG" id="span:AWL63_13150"/>
<organism evidence="2 3">
    <name type="scientific">Sphingomonas panacis</name>
    <dbReference type="NCBI Taxonomy" id="1560345"/>
    <lineage>
        <taxon>Bacteria</taxon>
        <taxon>Pseudomonadati</taxon>
        <taxon>Pseudomonadota</taxon>
        <taxon>Alphaproteobacteria</taxon>
        <taxon>Sphingomonadales</taxon>
        <taxon>Sphingomonadaceae</taxon>
        <taxon>Sphingomonas</taxon>
    </lineage>
</organism>
<dbReference type="OrthoDB" id="7576454at2"/>
<keyword evidence="1" id="KW-1133">Transmembrane helix</keyword>
<name>A0A1B3ZBG0_9SPHN</name>
<evidence type="ECO:0000256" key="1">
    <source>
        <dbReference type="SAM" id="Phobius"/>
    </source>
</evidence>
<protein>
    <submittedName>
        <fullName evidence="2">Uncharacterized protein</fullName>
    </submittedName>
</protein>
<evidence type="ECO:0000313" key="2">
    <source>
        <dbReference type="EMBL" id="AOH84772.1"/>
    </source>
</evidence>
<keyword evidence="1" id="KW-0812">Transmembrane</keyword>
<accession>A0A1B3ZBG0</accession>
<sequence length="83" mass="8637">MSDDRVTDTPHTTIVERRGSGATWLIAIVLAFALVIGSMFLMNKSKNDTIRTDAVSGAAKDIGDSAKKVGDSAAKTADGATQP</sequence>
<reference evidence="2 3" key="1">
    <citation type="submission" date="2016-01" db="EMBL/GenBank/DDBJ databases">
        <title>Complete genome and mega plasmid sequence of Sphingomonas panacis DCY99 elicits systemic resistance in rice to Xanthomonas oryzae.</title>
        <authorList>
            <person name="Kim Y.J."/>
            <person name="Yang D.C."/>
            <person name="Sing P."/>
        </authorList>
    </citation>
    <scope>NUCLEOTIDE SEQUENCE [LARGE SCALE GENOMIC DNA]</scope>
    <source>
        <strain evidence="2 3">DCY99</strain>
    </source>
</reference>
<dbReference type="AlphaFoldDB" id="A0A1B3ZBG0"/>
<evidence type="ECO:0000313" key="3">
    <source>
        <dbReference type="Proteomes" id="UP000094256"/>
    </source>
</evidence>
<dbReference type="EMBL" id="CP014168">
    <property type="protein sequence ID" value="AOH84772.1"/>
    <property type="molecule type" value="Genomic_DNA"/>
</dbReference>
<feature type="transmembrane region" description="Helical" evidence="1">
    <location>
        <begin position="22"/>
        <end position="42"/>
    </location>
</feature>
<dbReference type="RefSeq" id="WP_069205323.1">
    <property type="nucleotide sequence ID" value="NZ_CP014168.1"/>
</dbReference>